<dbReference type="Proteomes" id="UP000595278">
    <property type="component" value="Chromosome"/>
</dbReference>
<dbReference type="EC" id="3.1.13.5" evidence="6"/>
<keyword evidence="9" id="KW-1185">Reference proteome</keyword>
<dbReference type="InterPro" id="IPR051086">
    <property type="entry name" value="RNase_D-like"/>
</dbReference>
<dbReference type="HAMAP" id="MF_01899">
    <property type="entry name" value="RNase_D"/>
    <property type="match status" value="1"/>
</dbReference>
<comment type="subcellular location">
    <subcellularLocation>
        <location evidence="6">Cytoplasm</location>
    </subcellularLocation>
</comment>
<keyword evidence="5 6" id="KW-0269">Exonuclease</keyword>
<dbReference type="GO" id="GO:0000166">
    <property type="term" value="F:nucleotide binding"/>
    <property type="evidence" value="ECO:0007669"/>
    <property type="project" value="InterPro"/>
</dbReference>
<evidence type="ECO:0000313" key="9">
    <source>
        <dbReference type="Proteomes" id="UP000595278"/>
    </source>
</evidence>
<dbReference type="GO" id="GO:0005737">
    <property type="term" value="C:cytoplasm"/>
    <property type="evidence" value="ECO:0007669"/>
    <property type="project" value="UniProtKB-SubCell"/>
</dbReference>
<evidence type="ECO:0000256" key="6">
    <source>
        <dbReference type="HAMAP-Rule" id="MF_01899"/>
    </source>
</evidence>
<comment type="function">
    <text evidence="6">Exonuclease involved in the 3' processing of various precursor tRNAs. Initiates hydrolysis at the 3'-terminus of an RNA molecule and releases 5'-mononucleotides.</text>
</comment>
<dbReference type="Pfam" id="PF21293">
    <property type="entry name" value="RNAseD_HRDC_C"/>
    <property type="match status" value="1"/>
</dbReference>
<evidence type="ECO:0000256" key="2">
    <source>
        <dbReference type="ARBA" id="ARBA00022694"/>
    </source>
</evidence>
<comment type="catalytic activity">
    <reaction evidence="6">
        <text>Exonucleolytic cleavage that removes extra residues from the 3'-terminus of tRNA to produce 5'-mononucleotides.</text>
        <dbReference type="EC" id="3.1.13.5"/>
    </reaction>
</comment>
<dbReference type="GO" id="GO:0042780">
    <property type="term" value="P:tRNA 3'-end processing"/>
    <property type="evidence" value="ECO:0007669"/>
    <property type="project" value="UniProtKB-UniRule"/>
</dbReference>
<organism evidence="8 9">
    <name type="scientific">Entomomonas asaccharolytica</name>
    <dbReference type="NCBI Taxonomy" id="2785331"/>
    <lineage>
        <taxon>Bacteria</taxon>
        <taxon>Pseudomonadati</taxon>
        <taxon>Pseudomonadota</taxon>
        <taxon>Gammaproteobacteria</taxon>
        <taxon>Pseudomonadales</taxon>
        <taxon>Pseudomonadaceae</taxon>
        <taxon>Entomomonas</taxon>
    </lineage>
</organism>
<dbReference type="InterPro" id="IPR044876">
    <property type="entry name" value="HRDC_dom_sf"/>
</dbReference>
<keyword evidence="3 6" id="KW-0540">Nuclease</keyword>
<name>A0A974NIU1_9GAMM</name>
<comment type="cofactor">
    <cofactor evidence="6">
        <name>a divalent metal cation</name>
        <dbReference type="ChEBI" id="CHEBI:60240"/>
    </cofactor>
</comment>
<dbReference type="GO" id="GO:0008408">
    <property type="term" value="F:3'-5' exonuclease activity"/>
    <property type="evidence" value="ECO:0007669"/>
    <property type="project" value="InterPro"/>
</dbReference>
<dbReference type="AlphaFoldDB" id="A0A974NIU1"/>
<dbReference type="InterPro" id="IPR012337">
    <property type="entry name" value="RNaseH-like_sf"/>
</dbReference>
<evidence type="ECO:0000256" key="1">
    <source>
        <dbReference type="ARBA" id="ARBA00022490"/>
    </source>
</evidence>
<accession>A0A974NIU1</accession>
<keyword evidence="1 6" id="KW-0963">Cytoplasm</keyword>
<reference evidence="8 9" key="1">
    <citation type="submission" date="2021-01" db="EMBL/GenBank/DDBJ databases">
        <title>Entomomonas sp. F2A isolated from a house cricket (Acheta domesticus).</title>
        <authorList>
            <person name="Spergser J."/>
            <person name="Busse H.-J."/>
        </authorList>
    </citation>
    <scope>NUCLEOTIDE SEQUENCE [LARGE SCALE GENOMIC DNA]</scope>
    <source>
        <strain evidence="8 9">F2A</strain>
    </source>
</reference>
<dbReference type="InterPro" id="IPR006292">
    <property type="entry name" value="RNase_D"/>
</dbReference>
<dbReference type="InterPro" id="IPR002562">
    <property type="entry name" value="3'-5'_exonuclease_dom"/>
</dbReference>
<dbReference type="SMART" id="SM00474">
    <property type="entry name" value="35EXOc"/>
    <property type="match status" value="1"/>
</dbReference>
<dbReference type="GO" id="GO:0033890">
    <property type="term" value="F:ribonuclease D activity"/>
    <property type="evidence" value="ECO:0007669"/>
    <property type="project" value="UniProtKB-UniRule"/>
</dbReference>
<dbReference type="SMART" id="SM00341">
    <property type="entry name" value="HRDC"/>
    <property type="match status" value="1"/>
</dbReference>
<dbReference type="Pfam" id="PF01612">
    <property type="entry name" value="DNA_pol_A_exo1"/>
    <property type="match status" value="1"/>
</dbReference>
<dbReference type="KEGG" id="eaz:JHT90_11010"/>
<evidence type="ECO:0000256" key="3">
    <source>
        <dbReference type="ARBA" id="ARBA00022722"/>
    </source>
</evidence>
<evidence type="ECO:0000259" key="7">
    <source>
        <dbReference type="PROSITE" id="PS50967"/>
    </source>
</evidence>
<dbReference type="Gene3D" id="3.30.420.10">
    <property type="entry name" value="Ribonuclease H-like superfamily/Ribonuclease H"/>
    <property type="match status" value="1"/>
</dbReference>
<proteinExistence type="inferred from homology"/>
<dbReference type="PANTHER" id="PTHR47649">
    <property type="entry name" value="RIBONUCLEASE D"/>
    <property type="match status" value="1"/>
</dbReference>
<feature type="domain" description="HRDC" evidence="7">
    <location>
        <begin position="217"/>
        <end position="297"/>
    </location>
</feature>
<protein>
    <recommendedName>
        <fullName evidence="6">Ribonuclease D</fullName>
        <shortName evidence="6">RNase D</shortName>
        <ecNumber evidence="6">3.1.13.5</ecNumber>
    </recommendedName>
</protein>
<evidence type="ECO:0000256" key="5">
    <source>
        <dbReference type="ARBA" id="ARBA00022839"/>
    </source>
</evidence>
<dbReference type="InterPro" id="IPR048579">
    <property type="entry name" value="RNAseD_HRDC_C"/>
</dbReference>
<dbReference type="Pfam" id="PF00570">
    <property type="entry name" value="HRDC"/>
    <property type="match status" value="1"/>
</dbReference>
<dbReference type="InterPro" id="IPR002121">
    <property type="entry name" value="HRDC_dom"/>
</dbReference>
<dbReference type="InterPro" id="IPR036397">
    <property type="entry name" value="RNaseH_sf"/>
</dbReference>
<dbReference type="SUPFAM" id="SSF53098">
    <property type="entry name" value="Ribonuclease H-like"/>
    <property type="match status" value="1"/>
</dbReference>
<gene>
    <name evidence="6 8" type="primary">rnd</name>
    <name evidence="8" type="ORF">JHT90_11010</name>
</gene>
<comment type="similarity">
    <text evidence="6">Belongs to the RNase D family.</text>
</comment>
<evidence type="ECO:0000313" key="8">
    <source>
        <dbReference type="EMBL" id="QQP87197.1"/>
    </source>
</evidence>
<dbReference type="InterPro" id="IPR010997">
    <property type="entry name" value="HRDC-like_sf"/>
</dbReference>
<dbReference type="GO" id="GO:0003676">
    <property type="term" value="F:nucleic acid binding"/>
    <property type="evidence" value="ECO:0007669"/>
    <property type="project" value="InterPro"/>
</dbReference>
<evidence type="ECO:0000256" key="4">
    <source>
        <dbReference type="ARBA" id="ARBA00022801"/>
    </source>
</evidence>
<dbReference type="CDD" id="cd06142">
    <property type="entry name" value="RNaseD_exo"/>
    <property type="match status" value="1"/>
</dbReference>
<dbReference type="PROSITE" id="PS50967">
    <property type="entry name" value="HRDC"/>
    <property type="match status" value="1"/>
</dbReference>
<dbReference type="SUPFAM" id="SSF47819">
    <property type="entry name" value="HRDC-like"/>
    <property type="match status" value="2"/>
</dbReference>
<sequence>MSEEDLVLFNVVWIRDNKTLVEYCSQWQQLPFITLDTEFLRETTFYPIAGLIQLSDGKIPYLIDPLAISDWSAFAQLLENKQVIKVLHACSEDLELLFQLTGVITEPVFDTQVAAAFLGMGITLGYSPLVNQLLNKEISKQEKRSDWLQRPLSAEQEQYAAADVMYLIELYHYFISQLSAEKLQWLYEDTKELAESYAKVPDFQTLYKESRQAWRLSRQQLAVLKALYAWREEQARTQNIARGRLLKDNSLLMMAKYQPNNLVALAKTPELHPRTLRKEGDALLAVIEKAAKIDQQDWPQRIDRPLSVNSGKLAKELKKLVQHKATELDICPELLWRKRIIEKILYSVQASKDYQLPDSLKGWRKEILSDILIQALN</sequence>
<dbReference type="PANTHER" id="PTHR47649:SF1">
    <property type="entry name" value="RIBONUCLEASE D"/>
    <property type="match status" value="1"/>
</dbReference>
<keyword evidence="4 6" id="KW-0378">Hydrolase</keyword>
<keyword evidence="2 6" id="KW-0819">tRNA processing</keyword>
<dbReference type="NCBIfam" id="TIGR01388">
    <property type="entry name" value="rnd"/>
    <property type="match status" value="1"/>
</dbReference>
<dbReference type="Gene3D" id="1.10.150.80">
    <property type="entry name" value="HRDC domain"/>
    <property type="match status" value="2"/>
</dbReference>
<dbReference type="EMBL" id="CP067393">
    <property type="protein sequence ID" value="QQP87197.1"/>
    <property type="molecule type" value="Genomic_DNA"/>
</dbReference>